<evidence type="ECO:0000259" key="3">
    <source>
        <dbReference type="Pfam" id="PF11181"/>
    </source>
</evidence>
<organism evidence="4 5">
    <name type="scientific">Aquiluna borgnonia</name>
    <dbReference type="NCBI Taxonomy" id="2499157"/>
    <lineage>
        <taxon>Bacteria</taxon>
        <taxon>Bacillati</taxon>
        <taxon>Actinomycetota</taxon>
        <taxon>Actinomycetes</taxon>
        <taxon>Micrococcales</taxon>
        <taxon>Microbacteriaceae</taxon>
        <taxon>Luna cluster</taxon>
        <taxon>Luna-1 subcluster</taxon>
        <taxon>Aquiluna</taxon>
    </lineage>
</organism>
<feature type="transmembrane region" description="Helical" evidence="2">
    <location>
        <begin position="71"/>
        <end position="94"/>
    </location>
</feature>
<keyword evidence="2" id="KW-0812">Transmembrane</keyword>
<sequence>MSDRKISTRIRPAGPSVPKGHSLGDFPNYQDATALVDKLIAGELPPGSISIIGHDPVLVERVRSRLGYGKVALSGLITGFWMGLIFALLIGAGIEVNPEGGITYLPQQFFSVLVVAGGLGMLFQVIRFSASKTKRSFISSQMPVATRYEVVVPEAQAIQARKILGISHSAE</sequence>
<dbReference type="Proteomes" id="UP000501003">
    <property type="component" value="Chromosome"/>
</dbReference>
<dbReference type="AlphaFoldDB" id="A0A7D4UK48"/>
<proteinExistence type="predicted"/>
<keyword evidence="2" id="KW-0472">Membrane</keyword>
<evidence type="ECO:0000256" key="2">
    <source>
        <dbReference type="SAM" id="Phobius"/>
    </source>
</evidence>
<evidence type="ECO:0000313" key="4">
    <source>
        <dbReference type="EMBL" id="QKJ25539.1"/>
    </source>
</evidence>
<dbReference type="InterPro" id="IPR025889">
    <property type="entry name" value="GSP17M-like_dom"/>
</dbReference>
<reference evidence="4 5" key="1">
    <citation type="submission" date="2020-05" db="EMBL/GenBank/DDBJ databases">
        <title>Aquirufa sp. strain 15G-AUS-rot a new Aquirufa species.</title>
        <authorList>
            <person name="Pitt A."/>
            <person name="Hahn M.W."/>
        </authorList>
    </citation>
    <scope>NUCLEOTIDE SEQUENCE [LARGE SCALE GENOMIC DNA]</scope>
    <source>
        <strain evidence="4 5">15G-AUS-rot</strain>
    </source>
</reference>
<dbReference type="KEGG" id="aqg:HRU87_05020"/>
<keyword evidence="2" id="KW-1133">Transmembrane helix</keyword>
<dbReference type="RefSeq" id="WP_173493836.1">
    <property type="nucleotide sequence ID" value="NZ_CP054056.1"/>
</dbReference>
<feature type="domain" description="General stress protein 17M-like" evidence="3">
    <location>
        <begin position="23"/>
        <end position="89"/>
    </location>
</feature>
<keyword evidence="5" id="KW-1185">Reference proteome</keyword>
<dbReference type="EMBL" id="CP054056">
    <property type="protein sequence ID" value="QKJ25539.1"/>
    <property type="molecule type" value="Genomic_DNA"/>
</dbReference>
<evidence type="ECO:0000256" key="1">
    <source>
        <dbReference type="SAM" id="MobiDB-lite"/>
    </source>
</evidence>
<dbReference type="Pfam" id="PF11181">
    <property type="entry name" value="YflT"/>
    <property type="match status" value="1"/>
</dbReference>
<feature type="transmembrane region" description="Helical" evidence="2">
    <location>
        <begin position="109"/>
        <end position="130"/>
    </location>
</feature>
<gene>
    <name evidence="4" type="ORF">HRU87_05020</name>
</gene>
<protein>
    <recommendedName>
        <fullName evidence="3">General stress protein 17M-like domain-containing protein</fullName>
    </recommendedName>
</protein>
<feature type="region of interest" description="Disordered" evidence="1">
    <location>
        <begin position="1"/>
        <end position="24"/>
    </location>
</feature>
<accession>A0A7D4UK48</accession>
<evidence type="ECO:0000313" key="5">
    <source>
        <dbReference type="Proteomes" id="UP000501003"/>
    </source>
</evidence>
<name>A0A7D4UK48_9MICO</name>